<gene>
    <name evidence="1" type="ORF">NP493_583g00007</name>
</gene>
<protein>
    <submittedName>
        <fullName evidence="1">Uncharacterized protein</fullName>
    </submittedName>
</protein>
<organism evidence="1 2">
    <name type="scientific">Ridgeia piscesae</name>
    <name type="common">Tubeworm</name>
    <dbReference type="NCBI Taxonomy" id="27915"/>
    <lineage>
        <taxon>Eukaryota</taxon>
        <taxon>Metazoa</taxon>
        <taxon>Spiralia</taxon>
        <taxon>Lophotrochozoa</taxon>
        <taxon>Annelida</taxon>
        <taxon>Polychaeta</taxon>
        <taxon>Sedentaria</taxon>
        <taxon>Canalipalpata</taxon>
        <taxon>Sabellida</taxon>
        <taxon>Siboglinidae</taxon>
        <taxon>Ridgeia</taxon>
    </lineage>
</organism>
<proteinExistence type="predicted"/>
<dbReference type="AlphaFoldDB" id="A0AAD9KU27"/>
<evidence type="ECO:0000313" key="2">
    <source>
        <dbReference type="Proteomes" id="UP001209878"/>
    </source>
</evidence>
<comment type="caution">
    <text evidence="1">The sequence shown here is derived from an EMBL/GenBank/DDBJ whole genome shotgun (WGS) entry which is preliminary data.</text>
</comment>
<accession>A0AAD9KU27</accession>
<reference evidence="1" key="1">
    <citation type="journal article" date="2023" name="Mol. Biol. Evol.">
        <title>Third-Generation Sequencing Reveals the Adaptive Role of the Epigenome in Three Deep-Sea Polychaetes.</title>
        <authorList>
            <person name="Perez M."/>
            <person name="Aroh O."/>
            <person name="Sun Y."/>
            <person name="Lan Y."/>
            <person name="Juniper S.K."/>
            <person name="Young C.R."/>
            <person name="Angers B."/>
            <person name="Qian P.Y."/>
        </authorList>
    </citation>
    <scope>NUCLEOTIDE SEQUENCE</scope>
    <source>
        <strain evidence="1">R07B-5</strain>
    </source>
</reference>
<dbReference type="EMBL" id="JAODUO010000583">
    <property type="protein sequence ID" value="KAK2177693.1"/>
    <property type="molecule type" value="Genomic_DNA"/>
</dbReference>
<name>A0AAD9KU27_RIDPI</name>
<evidence type="ECO:0000313" key="1">
    <source>
        <dbReference type="EMBL" id="KAK2177693.1"/>
    </source>
</evidence>
<keyword evidence="2" id="KW-1185">Reference proteome</keyword>
<dbReference type="Proteomes" id="UP001209878">
    <property type="component" value="Unassembled WGS sequence"/>
</dbReference>
<sequence length="106" mass="11622">MSCADCQKRMHLSLEVGEEADLPVYSGDGEVAAYRADSAVTAYRGGGDCDTALYPDFDLSMPITTAYINLMRHKGSESPGTGRGYYRRDDCDTPEVGYLLFLLLHS</sequence>